<evidence type="ECO:0000256" key="6">
    <source>
        <dbReference type="HAMAP-Rule" id="MF_01366"/>
    </source>
</evidence>
<dbReference type="HAMAP" id="MF_01366">
    <property type="entry name" value="Ribosomal_uL13"/>
    <property type="match status" value="1"/>
</dbReference>
<comment type="function">
    <text evidence="6">This protein is one of the early assembly proteins of the 50S ribosomal subunit, although it is not seen to bind rRNA by itself. It is important during the early stages of 50S assembly.</text>
</comment>
<keyword evidence="4 6" id="KW-0687">Ribonucleoprotein</keyword>
<name>A0A1G6BBA4_9HYPH</name>
<dbReference type="RefSeq" id="WP_090875695.1">
    <property type="nucleotide sequence ID" value="NZ_FMXQ01000002.1"/>
</dbReference>
<comment type="similarity">
    <text evidence="1 6">Belongs to the universal ribosomal protein uL13 family.</text>
</comment>
<organism evidence="8 9">
    <name type="scientific">Bauldia litoralis</name>
    <dbReference type="NCBI Taxonomy" id="665467"/>
    <lineage>
        <taxon>Bacteria</taxon>
        <taxon>Pseudomonadati</taxon>
        <taxon>Pseudomonadota</taxon>
        <taxon>Alphaproteobacteria</taxon>
        <taxon>Hyphomicrobiales</taxon>
        <taxon>Kaistiaceae</taxon>
        <taxon>Bauldia</taxon>
    </lineage>
</organism>
<sequence>MKTFSAKPAEVEKKWVIIDAENAVVGRLAAIVARRLRGKHLPIFTPHVDCGDNVIIINADRIVLTGRKRQDKTYYWHTGHIGGIKQRTARQILEGKFPERVVEKAVQRMMPEGPLARRQLKNLRVYAGSEHPHEAQQPEKIDISAMSAKNVRTA</sequence>
<dbReference type="InterPro" id="IPR005823">
    <property type="entry name" value="Ribosomal_uL13_bac-type"/>
</dbReference>
<evidence type="ECO:0000256" key="4">
    <source>
        <dbReference type="ARBA" id="ARBA00023274"/>
    </source>
</evidence>
<comment type="subunit">
    <text evidence="2 6">Part of the 50S ribosomal subunit.</text>
</comment>
<keyword evidence="9" id="KW-1185">Reference proteome</keyword>
<dbReference type="Pfam" id="PF00572">
    <property type="entry name" value="Ribosomal_L13"/>
    <property type="match status" value="1"/>
</dbReference>
<evidence type="ECO:0000256" key="7">
    <source>
        <dbReference type="SAM" id="MobiDB-lite"/>
    </source>
</evidence>
<evidence type="ECO:0000256" key="3">
    <source>
        <dbReference type="ARBA" id="ARBA00022980"/>
    </source>
</evidence>
<evidence type="ECO:0000256" key="2">
    <source>
        <dbReference type="ARBA" id="ARBA00011838"/>
    </source>
</evidence>
<accession>A0A1G6BBA4</accession>
<proteinExistence type="inferred from homology"/>
<feature type="compositionally biased region" description="Basic and acidic residues" evidence="7">
    <location>
        <begin position="130"/>
        <end position="142"/>
    </location>
</feature>
<dbReference type="NCBIfam" id="TIGR01066">
    <property type="entry name" value="rplM_bact"/>
    <property type="match status" value="1"/>
</dbReference>
<evidence type="ECO:0000256" key="1">
    <source>
        <dbReference type="ARBA" id="ARBA00006227"/>
    </source>
</evidence>
<dbReference type="OrthoDB" id="9801330at2"/>
<dbReference type="STRING" id="665467.SAMN02982931_01442"/>
<dbReference type="CDD" id="cd00392">
    <property type="entry name" value="Ribosomal_L13"/>
    <property type="match status" value="1"/>
</dbReference>
<dbReference type="InterPro" id="IPR036899">
    <property type="entry name" value="Ribosomal_uL13_sf"/>
</dbReference>
<dbReference type="GO" id="GO:0022625">
    <property type="term" value="C:cytosolic large ribosomal subunit"/>
    <property type="evidence" value="ECO:0007669"/>
    <property type="project" value="TreeGrafter"/>
</dbReference>
<dbReference type="PANTHER" id="PTHR11545:SF2">
    <property type="entry name" value="LARGE RIBOSOMAL SUBUNIT PROTEIN UL13M"/>
    <property type="match status" value="1"/>
</dbReference>
<dbReference type="FunFam" id="3.90.1180.10:FF:000001">
    <property type="entry name" value="50S ribosomal protein L13"/>
    <property type="match status" value="1"/>
</dbReference>
<dbReference type="PIRSF" id="PIRSF002181">
    <property type="entry name" value="Ribosomal_L13"/>
    <property type="match status" value="1"/>
</dbReference>
<gene>
    <name evidence="6" type="primary">rplM</name>
    <name evidence="8" type="ORF">SAMN02982931_01442</name>
</gene>
<feature type="region of interest" description="Disordered" evidence="7">
    <location>
        <begin position="130"/>
        <end position="154"/>
    </location>
</feature>
<dbReference type="EMBL" id="FMXQ01000002">
    <property type="protein sequence ID" value="SDB17860.1"/>
    <property type="molecule type" value="Genomic_DNA"/>
</dbReference>
<dbReference type="Proteomes" id="UP000199071">
    <property type="component" value="Unassembled WGS sequence"/>
</dbReference>
<keyword evidence="3 6" id="KW-0689">Ribosomal protein</keyword>
<dbReference type="GO" id="GO:0006412">
    <property type="term" value="P:translation"/>
    <property type="evidence" value="ECO:0007669"/>
    <property type="project" value="UniProtKB-UniRule"/>
</dbReference>
<evidence type="ECO:0000313" key="8">
    <source>
        <dbReference type="EMBL" id="SDB17860.1"/>
    </source>
</evidence>
<reference evidence="8 9" key="1">
    <citation type="submission" date="2016-10" db="EMBL/GenBank/DDBJ databases">
        <authorList>
            <person name="de Groot N.N."/>
        </authorList>
    </citation>
    <scope>NUCLEOTIDE SEQUENCE [LARGE SCALE GENOMIC DNA]</scope>
    <source>
        <strain evidence="8 9">ATCC 35022</strain>
    </source>
</reference>
<dbReference type="GO" id="GO:0003735">
    <property type="term" value="F:structural constituent of ribosome"/>
    <property type="evidence" value="ECO:0007669"/>
    <property type="project" value="InterPro"/>
</dbReference>
<dbReference type="GO" id="GO:0003729">
    <property type="term" value="F:mRNA binding"/>
    <property type="evidence" value="ECO:0007669"/>
    <property type="project" value="UniProtKB-ARBA"/>
</dbReference>
<evidence type="ECO:0000256" key="5">
    <source>
        <dbReference type="ARBA" id="ARBA00035201"/>
    </source>
</evidence>
<evidence type="ECO:0000313" key="9">
    <source>
        <dbReference type="Proteomes" id="UP000199071"/>
    </source>
</evidence>
<protein>
    <recommendedName>
        <fullName evidence="5 6">Large ribosomal subunit protein uL13</fullName>
    </recommendedName>
</protein>
<dbReference type="GO" id="GO:0017148">
    <property type="term" value="P:negative regulation of translation"/>
    <property type="evidence" value="ECO:0007669"/>
    <property type="project" value="TreeGrafter"/>
</dbReference>
<dbReference type="SUPFAM" id="SSF52161">
    <property type="entry name" value="Ribosomal protein L13"/>
    <property type="match status" value="1"/>
</dbReference>
<dbReference type="PANTHER" id="PTHR11545">
    <property type="entry name" value="RIBOSOMAL PROTEIN L13"/>
    <property type="match status" value="1"/>
</dbReference>
<dbReference type="Gene3D" id="3.90.1180.10">
    <property type="entry name" value="Ribosomal protein L13"/>
    <property type="match status" value="1"/>
</dbReference>
<dbReference type="InterPro" id="IPR005822">
    <property type="entry name" value="Ribosomal_uL13"/>
</dbReference>
<dbReference type="AlphaFoldDB" id="A0A1G6BBA4"/>